<name>A0A095ZKK3_9BACT</name>
<dbReference type="OrthoDB" id="9773582at2"/>
<dbReference type="PANTHER" id="PTHR14969">
    <property type="entry name" value="SPHINGOSINE-1-PHOSPHATE PHOSPHOHYDROLASE"/>
    <property type="match status" value="1"/>
</dbReference>
<dbReference type="Pfam" id="PF01569">
    <property type="entry name" value="PAP2"/>
    <property type="match status" value="1"/>
</dbReference>
<protein>
    <submittedName>
        <fullName evidence="2">Phosphatidic acid phosphatase</fullName>
    </submittedName>
</protein>
<dbReference type="SUPFAM" id="SSF48317">
    <property type="entry name" value="Acid phosphatase/Vanadium-dependent haloperoxidase"/>
    <property type="match status" value="1"/>
</dbReference>
<evidence type="ECO:0000313" key="3">
    <source>
        <dbReference type="Proteomes" id="UP000029556"/>
    </source>
</evidence>
<dbReference type="InterPro" id="IPR000326">
    <property type="entry name" value="PAP2/HPO"/>
</dbReference>
<reference evidence="2 3" key="1">
    <citation type="submission" date="2014-07" db="EMBL/GenBank/DDBJ databases">
        <authorList>
            <person name="McCorrison J."/>
            <person name="Sanka R."/>
            <person name="Torralba M."/>
            <person name="Gillis M."/>
            <person name="Haft D.H."/>
            <person name="Methe B."/>
            <person name="Sutton G."/>
            <person name="Nelson K.E."/>
        </authorList>
    </citation>
    <scope>NUCLEOTIDE SEQUENCE [LARGE SCALE GENOMIC DNA]</scope>
    <source>
        <strain evidence="2 3">DNF00853</strain>
    </source>
</reference>
<dbReference type="EMBL" id="JRNN01000063">
    <property type="protein sequence ID" value="KGF34896.1"/>
    <property type="molecule type" value="Genomic_DNA"/>
</dbReference>
<evidence type="ECO:0000259" key="1">
    <source>
        <dbReference type="SMART" id="SM00014"/>
    </source>
</evidence>
<accession>A0A095ZKK3</accession>
<dbReference type="Proteomes" id="UP000029556">
    <property type="component" value="Unassembled WGS sequence"/>
</dbReference>
<gene>
    <name evidence="2" type="ORF">HMPREF2137_05905</name>
</gene>
<dbReference type="AlphaFoldDB" id="A0A095ZKK3"/>
<evidence type="ECO:0000313" key="2">
    <source>
        <dbReference type="EMBL" id="KGF34896.1"/>
    </source>
</evidence>
<dbReference type="InterPro" id="IPR036938">
    <property type="entry name" value="PAP2/HPO_sf"/>
</dbReference>
<dbReference type="PANTHER" id="PTHR14969:SF13">
    <property type="entry name" value="AT30094P"/>
    <property type="match status" value="1"/>
</dbReference>
<organism evidence="2 3">
    <name type="scientific">Hoylesella buccalis DNF00853</name>
    <dbReference type="NCBI Taxonomy" id="1401074"/>
    <lineage>
        <taxon>Bacteria</taxon>
        <taxon>Pseudomonadati</taxon>
        <taxon>Bacteroidota</taxon>
        <taxon>Bacteroidia</taxon>
        <taxon>Bacteroidales</taxon>
        <taxon>Prevotellaceae</taxon>
        <taxon>Hoylesella</taxon>
    </lineage>
</organism>
<comment type="caution">
    <text evidence="2">The sequence shown here is derived from an EMBL/GenBank/DDBJ whole genome shotgun (WGS) entry which is preliminary data.</text>
</comment>
<dbReference type="Gene3D" id="1.20.144.10">
    <property type="entry name" value="Phosphatidic acid phosphatase type 2/haloperoxidase"/>
    <property type="match status" value="1"/>
</dbReference>
<sequence>MGLGFIASGFIVKSRKEDFRSLRHYFQPTFKTTWDNYAQYSPLLTTWVLNTAGVQGRSSLQRLAVSNALSFVMMAGIVNTVKHTTKELRPDGSSRNSFPSGHTATAFAAATILHKEYGLTRSPWYSIAGYSVATATGICRILNNRHWVSDVLVGAGIGILATDIGYALGDLIYKDKGLYRSNLEDITPNILNRPSFFAINIDMAARMQRFKAPEVYDHYDECMQPYSPGSTQGSSHPLGLQLNLGSSMGVAVESAYFLNDYIGVGGRLRVTTMPVPATVDLSHGFKYNMYAHGLQNDLKERFVNFVGLESNHVGMFDFSAGAYFSYPLTSRLRLGSKVLIGRRHTTDYDIDAITNIDVEGLHNALIPISANDKQYFKNPEEKEELIKWLDNLGDGQGIHDGKFLTIKSNKTPLYSTGLSLTWAYKHGMSFKADVNYDYAEPEYTYELRNRVQESQDGTRTYLTDTFKRRTPIHQPSFSFGMAFNF</sequence>
<proteinExistence type="predicted"/>
<feature type="domain" description="Phosphatidic acid phosphatase type 2/haloperoxidase" evidence="1">
    <location>
        <begin position="63"/>
        <end position="166"/>
    </location>
</feature>
<dbReference type="SMART" id="SM00014">
    <property type="entry name" value="acidPPc"/>
    <property type="match status" value="1"/>
</dbReference>
<dbReference type="CDD" id="cd03394">
    <property type="entry name" value="PAP2_like_5"/>
    <property type="match status" value="1"/>
</dbReference>